<reference evidence="1 2" key="1">
    <citation type="submission" date="2023-11" db="EMBL/GenBank/DDBJ databases">
        <title>Lentzea sokolovensis, sp. nov., Lentzea kristufkii, sp. nov., and Lentzea miocenensis, sp. nov., rare actinobacteria from Sokolov Coal Basin, Miocene lacustrine sediment, Czech Republic.</title>
        <authorList>
            <person name="Lara A."/>
            <person name="Kotroba L."/>
            <person name="Nouioui I."/>
            <person name="Neumann-Schaal M."/>
            <person name="Mast Y."/>
            <person name="Chronakova A."/>
        </authorList>
    </citation>
    <scope>NUCLEOTIDE SEQUENCE [LARGE SCALE GENOMIC DNA]</scope>
    <source>
        <strain evidence="1 2">BCCO 10_0856</strain>
    </source>
</reference>
<protein>
    <recommendedName>
        <fullName evidence="3">Phage protein</fullName>
    </recommendedName>
</protein>
<evidence type="ECO:0000313" key="1">
    <source>
        <dbReference type="EMBL" id="MDX8035225.1"/>
    </source>
</evidence>
<proteinExistence type="predicted"/>
<evidence type="ECO:0000313" key="2">
    <source>
        <dbReference type="Proteomes" id="UP001285521"/>
    </source>
</evidence>
<keyword evidence="2" id="KW-1185">Reference proteome</keyword>
<accession>A0ABU4TAM6</accession>
<dbReference type="RefSeq" id="WP_319970251.1">
    <property type="nucleotide sequence ID" value="NZ_JAXAVW010000032.1"/>
</dbReference>
<organism evidence="1 2">
    <name type="scientific">Lentzea miocenica</name>
    <dbReference type="NCBI Taxonomy" id="3095431"/>
    <lineage>
        <taxon>Bacteria</taxon>
        <taxon>Bacillati</taxon>
        <taxon>Actinomycetota</taxon>
        <taxon>Actinomycetes</taxon>
        <taxon>Pseudonocardiales</taxon>
        <taxon>Pseudonocardiaceae</taxon>
        <taxon>Lentzea</taxon>
    </lineage>
</organism>
<dbReference type="Proteomes" id="UP001285521">
    <property type="component" value="Unassembled WGS sequence"/>
</dbReference>
<gene>
    <name evidence="1" type="ORF">SK803_33855</name>
</gene>
<comment type="caution">
    <text evidence="1">The sequence shown here is derived from an EMBL/GenBank/DDBJ whole genome shotgun (WGS) entry which is preliminary data.</text>
</comment>
<dbReference type="EMBL" id="JAXAVW010000032">
    <property type="protein sequence ID" value="MDX8035225.1"/>
    <property type="molecule type" value="Genomic_DNA"/>
</dbReference>
<evidence type="ECO:0008006" key="3">
    <source>
        <dbReference type="Google" id="ProtNLM"/>
    </source>
</evidence>
<sequence>MPSFRAVISPYITAWTAEQDLPNRIVQRRGIGYATELQTDRDLNGVLWQQTPQRQGSGRPEFGRAHPLRQRRAMELLLCQVCGGPASRTGDGVLWLHRDHRDDWPGWPEGMASVEPPVCASCVAVSLRHCPALRKGAVAVSVRDFPIAGVRGLLHRPGVWAPAPVSVVNMAYEDPAVRWVQASALVRELRGCTLVEFEELAGAVA</sequence>
<name>A0ABU4TAM6_9PSEU</name>
<reference evidence="1 2" key="2">
    <citation type="submission" date="2023-11" db="EMBL/GenBank/DDBJ databases">
        <authorList>
            <person name="Lara A.C."/>
            <person name="Chronakova A."/>
        </authorList>
    </citation>
    <scope>NUCLEOTIDE SEQUENCE [LARGE SCALE GENOMIC DNA]</scope>
    <source>
        <strain evidence="1 2">BCCO 10_0856</strain>
    </source>
</reference>